<evidence type="ECO:0000256" key="1">
    <source>
        <dbReference type="ARBA" id="ARBA00023015"/>
    </source>
</evidence>
<dbReference type="EMBL" id="CP094528">
    <property type="protein sequence ID" value="UOE44817.1"/>
    <property type="molecule type" value="Genomic_DNA"/>
</dbReference>
<evidence type="ECO:0000259" key="4">
    <source>
        <dbReference type="PROSITE" id="PS50995"/>
    </source>
</evidence>
<dbReference type="SUPFAM" id="SSF46785">
    <property type="entry name" value="Winged helix' DNA-binding domain"/>
    <property type="match status" value="1"/>
</dbReference>
<reference evidence="5 6" key="1">
    <citation type="submission" date="2022-03" db="EMBL/GenBank/DDBJ databases">
        <title>Mucilaginibacter sp. isolated from the gut of Protaetia brevitarsis seulensis larvae.</title>
        <authorList>
            <person name="Won M."/>
            <person name="Kim S.-J."/>
            <person name="Kwon S.-W."/>
        </authorList>
    </citation>
    <scope>NUCLEOTIDE SEQUENCE [LARGE SCALE GENOMIC DNA]</scope>
    <source>
        <strain evidence="5 6">CFWR-12</strain>
    </source>
</reference>
<protein>
    <submittedName>
        <fullName evidence="5">MarR family transcriptional regulator</fullName>
    </submittedName>
</protein>
<keyword evidence="1" id="KW-0805">Transcription regulation</keyword>
<organism evidence="5 6">
    <name type="scientific">Agromyces larvae</name>
    <dbReference type="NCBI Taxonomy" id="2929802"/>
    <lineage>
        <taxon>Bacteria</taxon>
        <taxon>Bacillati</taxon>
        <taxon>Actinomycetota</taxon>
        <taxon>Actinomycetes</taxon>
        <taxon>Micrococcales</taxon>
        <taxon>Microbacteriaceae</taxon>
        <taxon>Agromyces</taxon>
    </lineage>
</organism>
<keyword evidence="6" id="KW-1185">Reference proteome</keyword>
<dbReference type="PROSITE" id="PS50995">
    <property type="entry name" value="HTH_MARR_2"/>
    <property type="match status" value="1"/>
</dbReference>
<dbReference type="InterPro" id="IPR036388">
    <property type="entry name" value="WH-like_DNA-bd_sf"/>
</dbReference>
<gene>
    <name evidence="5" type="ORF">MTO99_03255</name>
</gene>
<dbReference type="Proteomes" id="UP000832097">
    <property type="component" value="Chromosome"/>
</dbReference>
<evidence type="ECO:0000313" key="5">
    <source>
        <dbReference type="EMBL" id="UOE44817.1"/>
    </source>
</evidence>
<name>A0ABY4C014_9MICO</name>
<evidence type="ECO:0000256" key="2">
    <source>
        <dbReference type="ARBA" id="ARBA00023125"/>
    </source>
</evidence>
<dbReference type="SMART" id="SM00347">
    <property type="entry name" value="HTH_MARR"/>
    <property type="match status" value="1"/>
</dbReference>
<keyword evidence="2" id="KW-0238">DNA-binding</keyword>
<sequence>MSVHEIPTTVLDRLLQIGALFDKDMARAFAGTGLTPARVRALWVVRHLGPQTQHALAEHLEVSARNVTGLVDGLVASGHVRRTPHPTDRRAVLVELTERADADMTRMQRDHAELSALLLAAVAPADRAAFERGVAAVADRLAELVADADASAPVEESAR</sequence>
<keyword evidence="3" id="KW-0804">Transcription</keyword>
<evidence type="ECO:0000313" key="6">
    <source>
        <dbReference type="Proteomes" id="UP000832097"/>
    </source>
</evidence>
<evidence type="ECO:0000256" key="3">
    <source>
        <dbReference type="ARBA" id="ARBA00023163"/>
    </source>
</evidence>
<proteinExistence type="predicted"/>
<dbReference type="InterPro" id="IPR000835">
    <property type="entry name" value="HTH_MarR-typ"/>
</dbReference>
<dbReference type="PANTHER" id="PTHR42756:SF1">
    <property type="entry name" value="TRANSCRIPTIONAL REPRESSOR OF EMRAB OPERON"/>
    <property type="match status" value="1"/>
</dbReference>
<dbReference type="PANTHER" id="PTHR42756">
    <property type="entry name" value="TRANSCRIPTIONAL REGULATOR, MARR"/>
    <property type="match status" value="1"/>
</dbReference>
<dbReference type="InterPro" id="IPR036390">
    <property type="entry name" value="WH_DNA-bd_sf"/>
</dbReference>
<dbReference type="Pfam" id="PF01047">
    <property type="entry name" value="MarR"/>
    <property type="match status" value="1"/>
</dbReference>
<feature type="domain" description="HTH marR-type" evidence="4">
    <location>
        <begin position="7"/>
        <end position="139"/>
    </location>
</feature>
<dbReference type="InterPro" id="IPR023187">
    <property type="entry name" value="Tscrpt_reg_MarR-type_CS"/>
</dbReference>
<accession>A0ABY4C014</accession>
<dbReference type="RefSeq" id="WP_243556916.1">
    <property type="nucleotide sequence ID" value="NZ_CP094528.1"/>
</dbReference>
<dbReference type="Gene3D" id="1.10.10.10">
    <property type="entry name" value="Winged helix-like DNA-binding domain superfamily/Winged helix DNA-binding domain"/>
    <property type="match status" value="1"/>
</dbReference>
<dbReference type="PROSITE" id="PS01117">
    <property type="entry name" value="HTH_MARR_1"/>
    <property type="match status" value="1"/>
</dbReference>